<evidence type="ECO:0000256" key="1">
    <source>
        <dbReference type="SAM" id="MobiDB-lite"/>
    </source>
</evidence>
<keyword evidence="3" id="KW-1185">Reference proteome</keyword>
<comment type="caution">
    <text evidence="2">The sequence shown here is derived from an EMBL/GenBank/DDBJ whole genome shotgun (WGS) entry which is preliminary data.</text>
</comment>
<feature type="compositionally biased region" description="Polar residues" evidence="1">
    <location>
        <begin position="47"/>
        <end position="58"/>
    </location>
</feature>
<gene>
    <name evidence="2" type="ORF">STAS_32639</name>
</gene>
<evidence type="ECO:0000313" key="2">
    <source>
        <dbReference type="EMBL" id="GER55003.1"/>
    </source>
</evidence>
<organism evidence="2 3">
    <name type="scientific">Striga asiatica</name>
    <name type="common">Asiatic witchweed</name>
    <name type="synonym">Buchnera asiatica</name>
    <dbReference type="NCBI Taxonomy" id="4170"/>
    <lineage>
        <taxon>Eukaryota</taxon>
        <taxon>Viridiplantae</taxon>
        <taxon>Streptophyta</taxon>
        <taxon>Embryophyta</taxon>
        <taxon>Tracheophyta</taxon>
        <taxon>Spermatophyta</taxon>
        <taxon>Magnoliopsida</taxon>
        <taxon>eudicotyledons</taxon>
        <taxon>Gunneridae</taxon>
        <taxon>Pentapetalae</taxon>
        <taxon>asterids</taxon>
        <taxon>lamiids</taxon>
        <taxon>Lamiales</taxon>
        <taxon>Orobanchaceae</taxon>
        <taxon>Buchnereae</taxon>
        <taxon>Striga</taxon>
    </lineage>
</organism>
<proteinExistence type="predicted"/>
<evidence type="ECO:0000313" key="3">
    <source>
        <dbReference type="Proteomes" id="UP000325081"/>
    </source>
</evidence>
<feature type="region of interest" description="Disordered" evidence="1">
    <location>
        <begin position="42"/>
        <end position="74"/>
    </location>
</feature>
<dbReference type="AlphaFoldDB" id="A0A5A7RB82"/>
<accession>A0A5A7RB82</accession>
<protein>
    <submittedName>
        <fullName evidence="2">Na(+)/H(+) antiporter NhaA</fullName>
    </submittedName>
</protein>
<name>A0A5A7RB82_STRAF</name>
<sequence>MATGLALAESRLVPLSYLSWSPTGEVVGNSFTYDLPRGSGGVAGRRFQQQSPESVDSSPSRRHSQSPAFTTAPAADFPLEPRHIVLHARPVLNSKPMLIHFFAVSIFPIFTGTAARFHADVANHLASSIGYSPSLSPTMIRYACLYISIIESSSGPPFCAVTPPFGNPEKGKQERMRGRHSAQRKLLHGSAVGPARHLARSEANVSARKISRRQIFSPVGAVGRPCHLAWSRGRRLCTCI</sequence>
<dbReference type="EMBL" id="BKCP01011625">
    <property type="protein sequence ID" value="GER55003.1"/>
    <property type="molecule type" value="Genomic_DNA"/>
</dbReference>
<dbReference type="Proteomes" id="UP000325081">
    <property type="component" value="Unassembled WGS sequence"/>
</dbReference>
<reference evidence="3" key="1">
    <citation type="journal article" date="2019" name="Curr. Biol.">
        <title>Genome Sequence of Striga asiatica Provides Insight into the Evolution of Plant Parasitism.</title>
        <authorList>
            <person name="Yoshida S."/>
            <person name="Kim S."/>
            <person name="Wafula E.K."/>
            <person name="Tanskanen J."/>
            <person name="Kim Y.M."/>
            <person name="Honaas L."/>
            <person name="Yang Z."/>
            <person name="Spallek T."/>
            <person name="Conn C.E."/>
            <person name="Ichihashi Y."/>
            <person name="Cheong K."/>
            <person name="Cui S."/>
            <person name="Der J.P."/>
            <person name="Gundlach H."/>
            <person name="Jiao Y."/>
            <person name="Hori C."/>
            <person name="Ishida J.K."/>
            <person name="Kasahara H."/>
            <person name="Kiba T."/>
            <person name="Kim M.S."/>
            <person name="Koo N."/>
            <person name="Laohavisit A."/>
            <person name="Lee Y.H."/>
            <person name="Lumba S."/>
            <person name="McCourt P."/>
            <person name="Mortimer J.C."/>
            <person name="Mutuku J.M."/>
            <person name="Nomura T."/>
            <person name="Sasaki-Sekimoto Y."/>
            <person name="Seto Y."/>
            <person name="Wang Y."/>
            <person name="Wakatake T."/>
            <person name="Sakakibara H."/>
            <person name="Demura T."/>
            <person name="Yamaguchi S."/>
            <person name="Yoneyama K."/>
            <person name="Manabe R.I."/>
            <person name="Nelson D.C."/>
            <person name="Schulman A.H."/>
            <person name="Timko M.P."/>
            <person name="dePamphilis C.W."/>
            <person name="Choi D."/>
            <person name="Shirasu K."/>
        </authorList>
    </citation>
    <scope>NUCLEOTIDE SEQUENCE [LARGE SCALE GENOMIC DNA]</scope>
    <source>
        <strain evidence="3">cv. UVA1</strain>
    </source>
</reference>